<gene>
    <name evidence="2" type="ORF">OH76DRAFT_1464251</name>
</gene>
<dbReference type="Gene3D" id="3.20.20.140">
    <property type="entry name" value="Metal-dependent hydrolases"/>
    <property type="match status" value="2"/>
</dbReference>
<dbReference type="InterPro" id="IPR011059">
    <property type="entry name" value="Metal-dep_hydrolase_composite"/>
</dbReference>
<dbReference type="InterPro" id="IPR032466">
    <property type="entry name" value="Metal_Hydrolase"/>
</dbReference>
<dbReference type="SUPFAM" id="SSF51556">
    <property type="entry name" value="Metallo-dependent hydrolases"/>
    <property type="match status" value="1"/>
</dbReference>
<reference evidence="2 3" key="1">
    <citation type="journal article" date="2018" name="Biotechnol. Biofuels">
        <title>Integrative visual omics of the white-rot fungus Polyporus brumalis exposes the biotechnological potential of its oxidative enzymes for delignifying raw plant biomass.</title>
        <authorList>
            <person name="Miyauchi S."/>
            <person name="Rancon A."/>
            <person name="Drula E."/>
            <person name="Hage H."/>
            <person name="Chaduli D."/>
            <person name="Favel A."/>
            <person name="Grisel S."/>
            <person name="Henrissat B."/>
            <person name="Herpoel-Gimbert I."/>
            <person name="Ruiz-Duenas F.J."/>
            <person name="Chevret D."/>
            <person name="Hainaut M."/>
            <person name="Lin J."/>
            <person name="Wang M."/>
            <person name="Pangilinan J."/>
            <person name="Lipzen A."/>
            <person name="Lesage-Meessen L."/>
            <person name="Navarro D."/>
            <person name="Riley R."/>
            <person name="Grigoriev I.V."/>
            <person name="Zhou S."/>
            <person name="Raouche S."/>
            <person name="Rosso M.N."/>
        </authorList>
    </citation>
    <scope>NUCLEOTIDE SEQUENCE [LARGE SCALE GENOMIC DNA]</scope>
    <source>
        <strain evidence="2 3">BRFM 1820</strain>
    </source>
</reference>
<keyword evidence="3" id="KW-1185">Reference proteome</keyword>
<keyword evidence="2" id="KW-0378">Hydrolase</keyword>
<evidence type="ECO:0000313" key="3">
    <source>
        <dbReference type="Proteomes" id="UP000256964"/>
    </source>
</evidence>
<dbReference type="STRING" id="139420.A0A371DAB5"/>
<proteinExistence type="predicted"/>
<evidence type="ECO:0000313" key="2">
    <source>
        <dbReference type="EMBL" id="RDX49485.1"/>
    </source>
</evidence>
<accession>A0A371DAB5</accession>
<dbReference type="PANTHER" id="PTHR43135:SF3">
    <property type="entry name" value="ALPHA-D-RIBOSE 1-METHYLPHOSPHONATE 5-TRIPHOSPHATE DIPHOSPHATASE"/>
    <property type="match status" value="1"/>
</dbReference>
<evidence type="ECO:0000259" key="1">
    <source>
        <dbReference type="Pfam" id="PF01979"/>
    </source>
</evidence>
<sequence>MHNDIHTKLPLYTGDTGYQARPRLSRGLRIVLASALSLAAFQYLRLYSDLLSAPENVQVPLRAPEWLDKCHLLNAKPGPPPDFNTRTQSDRFAPGTKPTLITNATIWTGGVNGLEVLHGDILLDGGIIKRVGVMESDVLAHYSHLTRIDAKGKWASPGIVDLHSHLGVDSVPELQGGDDTNSLKGPVLPWLRALDALNTRDDAYKLSISGGVTTAVVLPGSANAIGGQAIIIKLRPTADRAPTGMLLESPYERNGSVYDPRAFFRYRQMKHACGENPDSVYSMTRMDTAWSFRQAYEHARKIKEAQDDFCAKVTRGDWGGLGDYPEDLQWEALVDVLRGRVKVHTHCYETVDIDDLVRITNEFKFSIAAFHHAHETYLVPETLKSAYGHPPAVALFATQARYKREAFRGSEFAPRILAENDLQVVMKSDHPVLNSRYLVYEAQQAHYYGLPHNLALASVTSTPAKVMGMDHRIGYVKEGYHADLVLWDSHPLALGATPQQVWIDGIPQIETPHLLSKPAAFQERPHTPNFDKEKEETLKYDGLPPLEPKPSRSRTVVFTNVKSVYLRDEQRIREAFAAESDDALAAGVVVALDGRLQCVGSASSACASSVRGSDDVEYIDLQGGSIAPGLISAGSSLGLSEIDQEPSTQDGYVADALSESVSSLAGGSGALIRAADGLIFGTRDALLAYRSGVTAGVVAPQTGGFLAGLNAAFLTGARHKLEDGAIIQETGAVHVAVHPVGSPSVSTQIAALRHLLLGKTAGDVEVWFERVKAGEVPLVIAAASADIIATLITLKAEAEAKLKTSLKFTIIGGAEAHILAKELGDANIGVILSPARPFPNSWEERRILPGPPLTEKSAVSTLLDHNVTVGLGIASEGWDARNARFDVAWAALDANGEISKTDALALASVNLEKLLGIKTHSVQGDLIATSGGDLLEFSSKVVGVISPRRGVVDMM</sequence>
<dbReference type="AlphaFoldDB" id="A0A371DAB5"/>
<protein>
    <submittedName>
        <fullName evidence="2">Composite domain of metallo-dependent hydrolase</fullName>
    </submittedName>
</protein>
<dbReference type="SUPFAM" id="SSF51338">
    <property type="entry name" value="Composite domain of metallo-dependent hydrolases"/>
    <property type="match status" value="1"/>
</dbReference>
<dbReference type="InterPro" id="IPR006680">
    <property type="entry name" value="Amidohydro-rel"/>
</dbReference>
<dbReference type="Proteomes" id="UP000256964">
    <property type="component" value="Unassembled WGS sequence"/>
</dbReference>
<dbReference type="Pfam" id="PF01979">
    <property type="entry name" value="Amidohydro_1"/>
    <property type="match status" value="1"/>
</dbReference>
<dbReference type="OrthoDB" id="10258955at2759"/>
<feature type="domain" description="Amidohydrolase-related" evidence="1">
    <location>
        <begin position="156"/>
        <end position="502"/>
    </location>
</feature>
<dbReference type="InterPro" id="IPR051781">
    <property type="entry name" value="Metallo-dep_Hydrolase"/>
</dbReference>
<dbReference type="GO" id="GO:0016810">
    <property type="term" value="F:hydrolase activity, acting on carbon-nitrogen (but not peptide) bonds"/>
    <property type="evidence" value="ECO:0007669"/>
    <property type="project" value="InterPro"/>
</dbReference>
<organism evidence="2 3">
    <name type="scientific">Lentinus brumalis</name>
    <dbReference type="NCBI Taxonomy" id="2498619"/>
    <lineage>
        <taxon>Eukaryota</taxon>
        <taxon>Fungi</taxon>
        <taxon>Dikarya</taxon>
        <taxon>Basidiomycota</taxon>
        <taxon>Agaricomycotina</taxon>
        <taxon>Agaricomycetes</taxon>
        <taxon>Polyporales</taxon>
        <taxon>Polyporaceae</taxon>
        <taxon>Lentinus</taxon>
    </lineage>
</organism>
<dbReference type="PANTHER" id="PTHR43135">
    <property type="entry name" value="ALPHA-D-RIBOSE 1-METHYLPHOSPHONATE 5-TRIPHOSPHATE DIPHOSPHATASE"/>
    <property type="match status" value="1"/>
</dbReference>
<name>A0A371DAB5_9APHY</name>
<dbReference type="EMBL" id="KZ857405">
    <property type="protein sequence ID" value="RDX49485.1"/>
    <property type="molecule type" value="Genomic_DNA"/>
</dbReference>